<evidence type="ECO:0000256" key="2">
    <source>
        <dbReference type="ARBA" id="ARBA00002315"/>
    </source>
</evidence>
<feature type="domain" description="Metalloenzyme" evidence="14">
    <location>
        <begin position="3"/>
        <end position="487"/>
    </location>
</feature>
<feature type="binding site" evidence="9 13">
    <location>
        <position position="60"/>
    </location>
    <ligand>
        <name>Mn(2+)</name>
        <dbReference type="ChEBI" id="CHEBI:29035"/>
        <label>2</label>
    </ligand>
</feature>
<evidence type="ECO:0000256" key="11">
    <source>
        <dbReference type="PIRSR" id="PIRSR001492-1"/>
    </source>
</evidence>
<name>A0A2R4W295_THEAF</name>
<dbReference type="EC" id="5.4.2.12" evidence="9 10"/>
<dbReference type="GO" id="GO:0005829">
    <property type="term" value="C:cytosol"/>
    <property type="evidence" value="ECO:0007669"/>
    <property type="project" value="TreeGrafter"/>
</dbReference>
<comment type="function">
    <text evidence="2 9">Catalyzes the interconversion of 2-phosphoglycerate and 3-phosphoglycerate.</text>
</comment>
<dbReference type="SUPFAM" id="SSF64158">
    <property type="entry name" value="2,3-Bisphosphoglycerate-independent phosphoglycerate mutase, substrate-binding domain"/>
    <property type="match status" value="1"/>
</dbReference>
<evidence type="ECO:0000256" key="6">
    <source>
        <dbReference type="ARBA" id="ARBA00023152"/>
    </source>
</evidence>
<dbReference type="EMBL" id="CP020921">
    <property type="protein sequence ID" value="AWB10937.1"/>
    <property type="molecule type" value="Genomic_DNA"/>
</dbReference>
<feature type="binding site" evidence="9 12">
    <location>
        <position position="181"/>
    </location>
    <ligand>
        <name>substrate</name>
    </ligand>
</feature>
<feature type="binding site" evidence="9 12">
    <location>
        <position position="327"/>
    </location>
    <ligand>
        <name>substrate</name>
    </ligand>
</feature>
<dbReference type="GO" id="GO:0030145">
    <property type="term" value="F:manganese ion binding"/>
    <property type="evidence" value="ECO:0007669"/>
    <property type="project" value="UniProtKB-UniRule"/>
</dbReference>
<feature type="binding site" evidence="9 12">
    <location>
        <begin position="255"/>
        <end position="258"/>
    </location>
    <ligand>
        <name>substrate</name>
    </ligand>
</feature>
<feature type="binding site" evidence="9 13">
    <location>
        <position position="453"/>
    </location>
    <ligand>
        <name>Mn(2+)</name>
        <dbReference type="ChEBI" id="CHEBI:29035"/>
        <label>1</label>
    </ligand>
</feature>
<evidence type="ECO:0000256" key="4">
    <source>
        <dbReference type="ARBA" id="ARBA00008819"/>
    </source>
</evidence>
<comment type="similarity">
    <text evidence="4 9">Belongs to the BPG-independent phosphoglycerate mutase family.</text>
</comment>
<feature type="active site" description="Phosphoserine intermediate" evidence="9 11">
    <location>
        <position position="60"/>
    </location>
</feature>
<feature type="binding site" evidence="9 13">
    <location>
        <position position="435"/>
    </location>
    <ligand>
        <name>Mn(2+)</name>
        <dbReference type="ChEBI" id="CHEBI:29035"/>
        <label>2</label>
    </ligand>
</feature>
<comment type="catalytic activity">
    <reaction evidence="1 9">
        <text>(2R)-2-phosphoglycerate = (2R)-3-phosphoglycerate</text>
        <dbReference type="Rhea" id="RHEA:15901"/>
        <dbReference type="ChEBI" id="CHEBI:58272"/>
        <dbReference type="ChEBI" id="CHEBI:58289"/>
        <dbReference type="EC" id="5.4.2.12"/>
    </reaction>
</comment>
<proteinExistence type="inferred from homology"/>
<accession>A0A2R4W295</accession>
<dbReference type="GO" id="GO:0004619">
    <property type="term" value="F:phosphoglycerate mutase activity"/>
    <property type="evidence" value="ECO:0007669"/>
    <property type="project" value="UniProtKB-UniRule"/>
</dbReference>
<dbReference type="GO" id="GO:0006096">
    <property type="term" value="P:glycolytic process"/>
    <property type="evidence" value="ECO:0007669"/>
    <property type="project" value="UniProtKB-UniRule"/>
</dbReference>
<dbReference type="CDD" id="cd16010">
    <property type="entry name" value="iPGM"/>
    <property type="match status" value="1"/>
</dbReference>
<gene>
    <name evidence="9" type="primary">gpmI</name>
    <name evidence="16" type="ORF">TDSAC_1601</name>
</gene>
<feature type="binding site" evidence="9 13">
    <location>
        <position position="434"/>
    </location>
    <ligand>
        <name>Mn(2+)</name>
        <dbReference type="ChEBI" id="CHEBI:29035"/>
        <label>2</label>
    </ligand>
</feature>
<evidence type="ECO:0000256" key="7">
    <source>
        <dbReference type="ARBA" id="ARBA00023211"/>
    </source>
</evidence>
<evidence type="ECO:0000256" key="3">
    <source>
        <dbReference type="ARBA" id="ARBA00004798"/>
    </source>
</evidence>
<dbReference type="InterPro" id="IPR005995">
    <property type="entry name" value="Pgm_bpd_ind"/>
</dbReference>
<dbReference type="Pfam" id="PF01676">
    <property type="entry name" value="Metalloenzyme"/>
    <property type="match status" value="1"/>
</dbReference>
<comment type="cofactor">
    <cofactor evidence="9">
        <name>Mn(2+)</name>
        <dbReference type="ChEBI" id="CHEBI:29035"/>
    </cofactor>
    <text evidence="9">Binds 2 manganese ions per subunit.</text>
</comment>
<keyword evidence="17" id="KW-1185">Reference proteome</keyword>
<organism evidence="16 17">
    <name type="scientific">Thermodesulfobium acidiphilum</name>
    <dbReference type="NCBI Taxonomy" id="1794699"/>
    <lineage>
        <taxon>Bacteria</taxon>
        <taxon>Pseudomonadati</taxon>
        <taxon>Thermodesulfobiota</taxon>
        <taxon>Thermodesulfobiia</taxon>
        <taxon>Thermodesulfobiales</taxon>
        <taxon>Thermodesulfobiaceae</taxon>
        <taxon>Thermodesulfobium</taxon>
    </lineage>
</organism>
<feature type="binding site" evidence="9 13">
    <location>
        <position position="394"/>
    </location>
    <ligand>
        <name>Mn(2+)</name>
        <dbReference type="ChEBI" id="CHEBI:29035"/>
        <label>1</label>
    </ligand>
</feature>
<evidence type="ECO:0000256" key="1">
    <source>
        <dbReference type="ARBA" id="ARBA00000370"/>
    </source>
</evidence>
<dbReference type="RefSeq" id="WP_108309818.1">
    <property type="nucleotide sequence ID" value="NZ_CP020921.1"/>
</dbReference>
<keyword evidence="5 9" id="KW-0479">Metal-binding</keyword>
<evidence type="ECO:0000256" key="5">
    <source>
        <dbReference type="ARBA" id="ARBA00022723"/>
    </source>
</evidence>
<feature type="binding site" evidence="9 13">
    <location>
        <position position="398"/>
    </location>
    <ligand>
        <name>Mn(2+)</name>
        <dbReference type="ChEBI" id="CHEBI:29035"/>
        <label>1</label>
    </ligand>
</feature>
<dbReference type="OrthoDB" id="9800863at2"/>
<dbReference type="PIRSF" id="PIRSF001492">
    <property type="entry name" value="IPGAM"/>
    <property type="match status" value="1"/>
</dbReference>
<comment type="pathway">
    <text evidence="3 9">Carbohydrate degradation; glycolysis; pyruvate from D-glyceraldehyde 3-phosphate: step 3/5.</text>
</comment>
<dbReference type="Pfam" id="PF06415">
    <property type="entry name" value="iPGM_N"/>
    <property type="match status" value="1"/>
</dbReference>
<dbReference type="KEGG" id="taci:TDSAC_1601"/>
<dbReference type="FunFam" id="3.40.1450.10:FF:000002">
    <property type="entry name" value="2,3-bisphosphoglycerate-independent phosphoglycerate mutase"/>
    <property type="match status" value="1"/>
</dbReference>
<dbReference type="UniPathway" id="UPA00109">
    <property type="reaction ID" value="UER00186"/>
</dbReference>
<feature type="domain" description="BPG-independent PGAM N-terminal" evidence="15">
    <location>
        <begin position="80"/>
        <end position="291"/>
    </location>
</feature>
<evidence type="ECO:0000313" key="16">
    <source>
        <dbReference type="EMBL" id="AWB10937.1"/>
    </source>
</evidence>
<dbReference type="PANTHER" id="PTHR31637">
    <property type="entry name" value="2,3-BISPHOSPHOGLYCERATE-INDEPENDENT PHOSPHOGLYCERATE MUTASE"/>
    <property type="match status" value="1"/>
</dbReference>
<feature type="binding site" evidence="9 12">
    <location>
        <position position="119"/>
    </location>
    <ligand>
        <name>substrate</name>
    </ligand>
</feature>
<sequence>MNKILLIILDGFGFSKETYGNAVAASHMPNYKRIMNTYPNTLLVASGEEVGLPPGQMGNSEVGHLNLGAGRIMYQELTRINKAIKDGSFFSNKELKDIMNKSREKALHLIGLVSDGGVHSHIEHLKSLITMAKKEGVKNVYVHAITDGRDTQPGTAINFLKDVETHIKREGTGEIVSVSGRYYAMDRDKRWERTKKAYDVFTGRDKTNFKTYEEAISYLSGKGETDEFFTPFSVGPNPQETRIKNKDSIIFFNFRADRMRQITRALLDPEFKEFDVIKLKLFPLTFTEYDKEFPLTVAFKNEIPKNVLSEVISNEGLFQLHTAETEKYAHVTFFFNGGREEPFEREDRILIHSPKVATYDLKPEMSAFELTESLLKSLLDKNYNFTVINFANPDMVGHTGNFEAVKKALNAVDICLGKIFDLFENKFPIVITADHGNCEEMLDKNTGEPMTSHTTNPVPFIIVGNKEPLRKDGILADVAPTILELMEIVQPEEMTGKSLII</sequence>
<dbReference type="InterPro" id="IPR036646">
    <property type="entry name" value="PGAM_B_sf"/>
</dbReference>
<dbReference type="HAMAP" id="MF_01038">
    <property type="entry name" value="GpmI"/>
    <property type="match status" value="1"/>
</dbReference>
<dbReference type="InterPro" id="IPR017850">
    <property type="entry name" value="Alkaline_phosphatase_core_sf"/>
</dbReference>
<evidence type="ECO:0000259" key="15">
    <source>
        <dbReference type="Pfam" id="PF06415"/>
    </source>
</evidence>
<comment type="subunit">
    <text evidence="9">Monomer.</text>
</comment>
<dbReference type="Proteomes" id="UP000244792">
    <property type="component" value="Chromosome"/>
</dbReference>
<feature type="binding site" evidence="9 12">
    <location>
        <begin position="149"/>
        <end position="150"/>
    </location>
    <ligand>
        <name>substrate</name>
    </ligand>
</feature>
<dbReference type="PANTHER" id="PTHR31637:SF0">
    <property type="entry name" value="2,3-BISPHOSPHOGLYCERATE-INDEPENDENT PHOSPHOGLYCERATE MUTASE"/>
    <property type="match status" value="1"/>
</dbReference>
<dbReference type="AlphaFoldDB" id="A0A2R4W295"/>
<evidence type="ECO:0000256" key="13">
    <source>
        <dbReference type="PIRSR" id="PIRSR001492-3"/>
    </source>
</evidence>
<dbReference type="InterPro" id="IPR006124">
    <property type="entry name" value="Metalloenzyme"/>
</dbReference>
<feature type="binding site" evidence="9 12">
    <location>
        <position position="187"/>
    </location>
    <ligand>
        <name>substrate</name>
    </ligand>
</feature>
<evidence type="ECO:0000256" key="8">
    <source>
        <dbReference type="ARBA" id="ARBA00023235"/>
    </source>
</evidence>
<dbReference type="NCBIfam" id="TIGR01307">
    <property type="entry name" value="pgm_bpd_ind"/>
    <property type="match status" value="1"/>
</dbReference>
<keyword evidence="7 9" id="KW-0464">Manganese</keyword>
<dbReference type="InterPro" id="IPR011258">
    <property type="entry name" value="BPG-indep_PGM_N"/>
</dbReference>
<dbReference type="GO" id="GO:0006007">
    <property type="term" value="P:glucose catabolic process"/>
    <property type="evidence" value="ECO:0007669"/>
    <property type="project" value="InterPro"/>
</dbReference>
<dbReference type="SUPFAM" id="SSF53649">
    <property type="entry name" value="Alkaline phosphatase-like"/>
    <property type="match status" value="1"/>
</dbReference>
<evidence type="ECO:0000256" key="10">
    <source>
        <dbReference type="NCBIfam" id="TIGR01307"/>
    </source>
</evidence>
<keyword evidence="8 9" id="KW-0413">Isomerase</keyword>
<evidence type="ECO:0000259" key="14">
    <source>
        <dbReference type="Pfam" id="PF01676"/>
    </source>
</evidence>
<feature type="binding site" evidence="9 13">
    <location>
        <position position="10"/>
    </location>
    <ligand>
        <name>Mn(2+)</name>
        <dbReference type="ChEBI" id="CHEBI:29035"/>
        <label>2</label>
    </ligand>
</feature>
<evidence type="ECO:0000256" key="9">
    <source>
        <dbReference type="HAMAP-Rule" id="MF_01038"/>
    </source>
</evidence>
<reference evidence="16 17" key="1">
    <citation type="submission" date="2017-04" db="EMBL/GenBank/DDBJ databases">
        <title>Genomic insights into metabolism of Thermodesulfobium acidiphilum.</title>
        <authorList>
            <person name="Toshchakov S.V."/>
            <person name="Frolov E.N."/>
            <person name="Kublanov I.V."/>
            <person name="Samarov N.I."/>
            <person name="Novikov A."/>
            <person name="Lebedinsky A.V."/>
            <person name="Bonch-Osmolovskaya E.A."/>
            <person name="Chernyh N.A."/>
        </authorList>
    </citation>
    <scope>NUCLEOTIDE SEQUENCE [LARGE SCALE GENOMIC DNA]</scope>
    <source>
        <strain evidence="16 17">3127-1</strain>
    </source>
</reference>
<protein>
    <recommendedName>
        <fullName evidence="9 10">2,3-bisphosphoglycerate-independent phosphoglycerate mutase</fullName>
        <shortName evidence="9">BPG-independent PGAM</shortName>
        <shortName evidence="9">Phosphoglyceromutase</shortName>
        <shortName evidence="9">iPGM</shortName>
        <ecNumber evidence="9 10">5.4.2.12</ecNumber>
    </recommendedName>
</protein>
<dbReference type="Gene3D" id="3.40.720.10">
    <property type="entry name" value="Alkaline Phosphatase, subunit A"/>
    <property type="match status" value="1"/>
</dbReference>
<dbReference type="Gene3D" id="3.40.1450.10">
    <property type="entry name" value="BPG-independent phosphoglycerate mutase, domain B"/>
    <property type="match status" value="1"/>
</dbReference>
<evidence type="ECO:0000256" key="12">
    <source>
        <dbReference type="PIRSR" id="PIRSR001492-2"/>
    </source>
</evidence>
<keyword evidence="6 9" id="KW-0324">Glycolysis</keyword>
<evidence type="ECO:0000313" key="17">
    <source>
        <dbReference type="Proteomes" id="UP000244792"/>
    </source>
</evidence>